<dbReference type="InterPro" id="IPR045087">
    <property type="entry name" value="Cu-oxidase_fam"/>
</dbReference>
<dbReference type="SUPFAM" id="SSF49503">
    <property type="entry name" value="Cupredoxins"/>
    <property type="match status" value="3"/>
</dbReference>
<reference evidence="7 8" key="1">
    <citation type="journal article" date="2024" name="J. Plant Pathol.">
        <title>Sequence and assembly of the genome of Seiridium unicorne, isolate CBS 538.82, causal agent of cypress canker disease.</title>
        <authorList>
            <person name="Scali E."/>
            <person name="Rocca G.D."/>
            <person name="Danti R."/>
            <person name="Garbelotto M."/>
            <person name="Barberini S."/>
            <person name="Baroncelli R."/>
            <person name="Emiliani G."/>
        </authorList>
    </citation>
    <scope>NUCLEOTIDE SEQUENCE [LARGE SCALE GENOMIC DNA]</scope>
    <source>
        <strain evidence="7 8">BM-138-508</strain>
    </source>
</reference>
<sequence length="562" mass="61384">MYSTTILSSLGALFASIAFAAPFTDVSGLSPRQTTCEFDSANSPDCWGDYSLSTNWYEEAPDTGVVREYWFEVTQHSASPDGVERLVMSINGSVPGPTIYADWGDTIVVHVNNALTTNGTSIHFHGIRQNRTSQEDGVASITQCPAAPGDSLTYTWKASQYGTTWYHSHFSLQAWNGVFGGIIINGPASSAYDEDKGILFMNDWYHATSDALFDQAATSGPPPAQNGLINGTNVYNDGGSRFQTSVTAGSSYRLHLVNAAMDTMFRFSIDNHTLTVISSDLVPIEPYETTSVNVGIGQRYDVIVTANQDAGNYWLRAVPQTTCSATNENTLNIKGIFNYDTVDIADPTTITSITDDNCDDEATLVPFVALNVDDAGVEDVFDVGIDTSTGLFRWTINNNPFLSDWGEPTLQQVVEGSTTFADDQQVVHLNESNQWVYFIIESQVGLHHPIHLHGHDFYVLAQEAGATWADGNALNTVNPPRRDVAMLPASGYLVLAYQADNPGVWLMHCHIGWHTSEGFALQLVERQSEIAATVDEDSLNQTCANWNTFQDGNDIVQEDSGI</sequence>
<dbReference type="EMBL" id="JARVKF010000417">
    <property type="protein sequence ID" value="KAK9415373.1"/>
    <property type="molecule type" value="Genomic_DNA"/>
</dbReference>
<proteinExistence type="inferred from homology"/>
<evidence type="ECO:0000259" key="5">
    <source>
        <dbReference type="Pfam" id="PF07731"/>
    </source>
</evidence>
<evidence type="ECO:0000313" key="8">
    <source>
        <dbReference type="Proteomes" id="UP001408356"/>
    </source>
</evidence>
<evidence type="ECO:0000256" key="1">
    <source>
        <dbReference type="ARBA" id="ARBA00010609"/>
    </source>
</evidence>
<keyword evidence="2" id="KW-0186">Copper</keyword>
<dbReference type="CDD" id="cd13901">
    <property type="entry name" value="CuRO_3_MaLCC_like"/>
    <property type="match status" value="1"/>
</dbReference>
<dbReference type="InterPro" id="IPR011706">
    <property type="entry name" value="Cu-oxidase_C"/>
</dbReference>
<dbReference type="PANTHER" id="PTHR11709:SF502">
    <property type="entry name" value="MULTICOPPER OXIDASE"/>
    <property type="match status" value="1"/>
</dbReference>
<feature type="domain" description="Plastocyanin-like" evidence="4">
    <location>
        <begin position="198"/>
        <end position="339"/>
    </location>
</feature>
<dbReference type="Gene3D" id="2.60.40.420">
    <property type="entry name" value="Cupredoxins - blue copper proteins"/>
    <property type="match status" value="3"/>
</dbReference>
<keyword evidence="8" id="KW-1185">Reference proteome</keyword>
<evidence type="ECO:0000313" key="7">
    <source>
        <dbReference type="EMBL" id="KAK9415373.1"/>
    </source>
</evidence>
<name>A0ABR2UL60_9PEZI</name>
<protein>
    <submittedName>
        <fullName evidence="7">Multicopper oxidase</fullName>
    </submittedName>
</protein>
<keyword evidence="3" id="KW-0732">Signal</keyword>
<organism evidence="7 8">
    <name type="scientific">Seiridium unicorne</name>
    <dbReference type="NCBI Taxonomy" id="138068"/>
    <lineage>
        <taxon>Eukaryota</taxon>
        <taxon>Fungi</taxon>
        <taxon>Dikarya</taxon>
        <taxon>Ascomycota</taxon>
        <taxon>Pezizomycotina</taxon>
        <taxon>Sordariomycetes</taxon>
        <taxon>Xylariomycetidae</taxon>
        <taxon>Amphisphaeriales</taxon>
        <taxon>Sporocadaceae</taxon>
        <taxon>Seiridium</taxon>
    </lineage>
</organism>
<feature type="domain" description="Plastocyanin-like" evidence="5">
    <location>
        <begin position="412"/>
        <end position="527"/>
    </location>
</feature>
<feature type="domain" description="Plastocyanin-like" evidence="6">
    <location>
        <begin position="73"/>
        <end position="188"/>
    </location>
</feature>
<evidence type="ECO:0000259" key="4">
    <source>
        <dbReference type="Pfam" id="PF00394"/>
    </source>
</evidence>
<dbReference type="PANTHER" id="PTHR11709">
    <property type="entry name" value="MULTI-COPPER OXIDASE"/>
    <property type="match status" value="1"/>
</dbReference>
<dbReference type="InterPro" id="IPR001117">
    <property type="entry name" value="Cu-oxidase_2nd"/>
</dbReference>
<comment type="similarity">
    <text evidence="1">Belongs to the multicopper oxidase family.</text>
</comment>
<evidence type="ECO:0000256" key="2">
    <source>
        <dbReference type="ARBA" id="ARBA00023008"/>
    </source>
</evidence>
<comment type="caution">
    <text evidence="7">The sequence shown here is derived from an EMBL/GenBank/DDBJ whole genome shotgun (WGS) entry which is preliminary data.</text>
</comment>
<gene>
    <name evidence="7" type="ORF">SUNI508_10563</name>
</gene>
<dbReference type="CDD" id="cd13854">
    <property type="entry name" value="CuRO_1_MaLCC_like"/>
    <property type="match status" value="1"/>
</dbReference>
<evidence type="ECO:0000259" key="6">
    <source>
        <dbReference type="Pfam" id="PF07732"/>
    </source>
</evidence>
<dbReference type="CDD" id="cd13880">
    <property type="entry name" value="CuRO_2_MaLCC_like"/>
    <property type="match status" value="1"/>
</dbReference>
<dbReference type="Pfam" id="PF00394">
    <property type="entry name" value="Cu-oxidase"/>
    <property type="match status" value="1"/>
</dbReference>
<dbReference type="Pfam" id="PF07731">
    <property type="entry name" value="Cu-oxidase_2"/>
    <property type="match status" value="1"/>
</dbReference>
<dbReference type="Proteomes" id="UP001408356">
    <property type="component" value="Unassembled WGS sequence"/>
</dbReference>
<evidence type="ECO:0000256" key="3">
    <source>
        <dbReference type="SAM" id="SignalP"/>
    </source>
</evidence>
<dbReference type="InterPro" id="IPR011707">
    <property type="entry name" value="Cu-oxidase-like_N"/>
</dbReference>
<dbReference type="InterPro" id="IPR008972">
    <property type="entry name" value="Cupredoxin"/>
</dbReference>
<dbReference type="Pfam" id="PF07732">
    <property type="entry name" value="Cu-oxidase_3"/>
    <property type="match status" value="1"/>
</dbReference>
<feature type="signal peptide" evidence="3">
    <location>
        <begin position="1"/>
        <end position="20"/>
    </location>
</feature>
<feature type="chain" id="PRO_5045520161" evidence="3">
    <location>
        <begin position="21"/>
        <end position="562"/>
    </location>
</feature>
<accession>A0ABR2UL60</accession>